<gene>
    <name evidence="1" type="ORF">CTOB1V02_LOCUS17020</name>
</gene>
<dbReference type="Pfam" id="PF09968">
    <property type="entry name" value="DUF2202"/>
    <property type="match status" value="1"/>
</dbReference>
<dbReference type="Gene3D" id="1.20.1260.10">
    <property type="match status" value="1"/>
</dbReference>
<protein>
    <submittedName>
        <fullName evidence="1">Uncharacterized protein</fullName>
    </submittedName>
</protein>
<sequence>MTPALSLRTTLLASLILVLTACGSSSDGTTVSGEDLSTPLVFETGDFQNLTLEETDTLLFVREEEKLARDVYLSLYDKWQKKTFQNIATKSEQKHMDAIKVLLDGYGLNDPVINDDTGNFNNPEILSLYQQLLARGESSLEEGLQ</sequence>
<reference evidence="1" key="1">
    <citation type="submission" date="2020-11" db="EMBL/GenBank/DDBJ databases">
        <authorList>
            <person name="Tran Van P."/>
        </authorList>
    </citation>
    <scope>NUCLEOTIDE SEQUENCE</scope>
</reference>
<dbReference type="CDD" id="cd01048">
    <property type="entry name" value="Ferritin_like_AB2"/>
    <property type="match status" value="1"/>
</dbReference>
<dbReference type="InterPro" id="IPR019243">
    <property type="entry name" value="DUF2202"/>
</dbReference>
<feature type="non-terminal residue" evidence="1">
    <location>
        <position position="145"/>
    </location>
</feature>
<dbReference type="InterPro" id="IPR012347">
    <property type="entry name" value="Ferritin-like"/>
</dbReference>
<evidence type="ECO:0000313" key="1">
    <source>
        <dbReference type="EMBL" id="CAD7239205.1"/>
    </source>
</evidence>
<organism evidence="1">
    <name type="scientific">Cyprideis torosa</name>
    <dbReference type="NCBI Taxonomy" id="163714"/>
    <lineage>
        <taxon>Eukaryota</taxon>
        <taxon>Metazoa</taxon>
        <taxon>Ecdysozoa</taxon>
        <taxon>Arthropoda</taxon>
        <taxon>Crustacea</taxon>
        <taxon>Oligostraca</taxon>
        <taxon>Ostracoda</taxon>
        <taxon>Podocopa</taxon>
        <taxon>Podocopida</taxon>
        <taxon>Cytherocopina</taxon>
        <taxon>Cytheroidea</taxon>
        <taxon>Cytherideidae</taxon>
        <taxon>Cyprideis</taxon>
    </lineage>
</organism>
<proteinExistence type="predicted"/>
<name>A0A7R8WWI4_9CRUS</name>
<dbReference type="AlphaFoldDB" id="A0A7R8WWI4"/>
<accession>A0A7R8WWI4</accession>
<dbReference type="EMBL" id="OB718453">
    <property type="protein sequence ID" value="CAD7239205.1"/>
    <property type="molecule type" value="Genomic_DNA"/>
</dbReference>
<dbReference type="OrthoDB" id="10266839at2759"/>